<dbReference type="HOGENOM" id="CLU_008856_1_1_6"/>
<dbReference type="InterPro" id="IPR047217">
    <property type="entry name" value="S49_SppA_67K_type_N"/>
</dbReference>
<dbReference type="Proteomes" id="UP000002675">
    <property type="component" value="Chromosome I"/>
</dbReference>
<dbReference type="STRING" id="672.VV93_v1c10700"/>
<feature type="domain" description="Peptidase S49" evidence="9">
    <location>
        <begin position="401"/>
        <end position="551"/>
    </location>
</feature>
<proteinExistence type="inferred from homology"/>
<evidence type="ECO:0000256" key="7">
    <source>
        <dbReference type="PIRSR" id="PIRSR001217-1"/>
    </source>
</evidence>
<dbReference type="InterPro" id="IPR002142">
    <property type="entry name" value="Peptidase_S49"/>
</dbReference>
<dbReference type="SUPFAM" id="SSF52096">
    <property type="entry name" value="ClpP/crotonase"/>
    <property type="match status" value="2"/>
</dbReference>
<organism evidence="10 11">
    <name type="scientific">Vibrio vulnificus (strain YJ016)</name>
    <dbReference type="NCBI Taxonomy" id="196600"/>
    <lineage>
        <taxon>Bacteria</taxon>
        <taxon>Pseudomonadati</taxon>
        <taxon>Pseudomonadota</taxon>
        <taxon>Gammaproteobacteria</taxon>
        <taxon>Vibrionales</taxon>
        <taxon>Vibrionaceae</taxon>
        <taxon>Vibrio</taxon>
    </lineage>
</organism>
<keyword evidence="8" id="KW-1133">Transmembrane helix</keyword>
<evidence type="ECO:0000256" key="2">
    <source>
        <dbReference type="ARBA" id="ARBA00008683"/>
    </source>
</evidence>
<dbReference type="CDD" id="cd07023">
    <property type="entry name" value="S49_Sppa_N_C"/>
    <property type="match status" value="1"/>
</dbReference>
<keyword evidence="3 10" id="KW-0645">Protease</keyword>
<dbReference type="AlphaFoldDB" id="Q7MMC0"/>
<comment type="similarity">
    <text evidence="2">Belongs to the peptidase S49 family.</text>
</comment>
<keyword evidence="8" id="KW-0812">Transmembrane</keyword>
<dbReference type="InterPro" id="IPR029045">
    <property type="entry name" value="ClpP/crotonase-like_dom_sf"/>
</dbReference>
<dbReference type="InterPro" id="IPR004635">
    <property type="entry name" value="Pept_S49_SppA"/>
</dbReference>
<sequence>MVEASRYGETMKSLFKLIGLVFKGIWKAITFVRLALTNLIFLLSVALVYFVYFYGHDTQPQVEQPSALVLNLSGPIVEQSLYINPMDSFTSSLFGEEIPKENVLFDVVDTIRYAKDDEKITGLVLSLRDMPETNLTKLRYIAKALNEFKASGKPIYAIGAFYNQSQYYLASYADKIYLAPDGGVMLKGYSAFNLYYKTLLEKLDVTTHVFRVGTYKSAIEPFVRDDMSPAAKESATRWLTQLWGAFVDDVANNRNIDPKTLNPSMEEFLSQLKSVNGDLAALSIKLGLVDELATRQQLRAQLAEKFGASGDDSYKAISYYDYRATMRDNFDANADDIAIVVASGTIMDGQQPRGTVGGDTVAGLLRQARNDDKVKAVVLRVDSPGGSAFASEVIRNEVQALKDAGKPIVVSMSSLAASGGYWISMSADKIIAQPTTLTGSIGIFSVITTFEKGFNKLGIYTDGVGTSPFSGEGISTGLSKGASQAFQMGIEHGYQRFISLVGDNRDLSLDAVDKVAQGRVWTGYDALQHGLVDQIGDFDDAVAEAAKMAQLENYNLYWVEEPLSPTEQFIQEFMKQVKISMGVDIQSILPSSLQPVAQQMEQHASLLQNFNDPKGYYAFCLNCEVQ</sequence>
<keyword evidence="4" id="KW-0378">Hydrolase</keyword>
<evidence type="ECO:0000256" key="4">
    <source>
        <dbReference type="ARBA" id="ARBA00022801"/>
    </source>
</evidence>
<dbReference type="NCBIfam" id="TIGR00706">
    <property type="entry name" value="SppA_dom"/>
    <property type="match status" value="1"/>
</dbReference>
<keyword evidence="5" id="KW-0720">Serine protease</keyword>
<dbReference type="InterPro" id="IPR004634">
    <property type="entry name" value="Pept_S49_pIV"/>
</dbReference>
<dbReference type="GO" id="GO:0008236">
    <property type="term" value="F:serine-type peptidase activity"/>
    <property type="evidence" value="ECO:0007669"/>
    <property type="project" value="UniProtKB-KW"/>
</dbReference>
<dbReference type="Gene3D" id="3.90.226.10">
    <property type="entry name" value="2-enoyl-CoA Hydratase, Chain A, domain 1"/>
    <property type="match status" value="4"/>
</dbReference>
<dbReference type="PANTHER" id="PTHR33209:SF1">
    <property type="entry name" value="PEPTIDASE S49 DOMAIN-CONTAINING PROTEIN"/>
    <property type="match status" value="1"/>
</dbReference>
<gene>
    <name evidence="10" type="ordered locus">VV1152</name>
</gene>
<dbReference type="GO" id="GO:0016020">
    <property type="term" value="C:membrane"/>
    <property type="evidence" value="ECO:0007669"/>
    <property type="project" value="UniProtKB-SubCell"/>
</dbReference>
<dbReference type="NCBIfam" id="TIGR00705">
    <property type="entry name" value="SppA_67K"/>
    <property type="match status" value="1"/>
</dbReference>
<evidence type="ECO:0000313" key="10">
    <source>
        <dbReference type="EMBL" id="BAC93916.1"/>
    </source>
</evidence>
<reference evidence="10 11" key="1">
    <citation type="journal article" date="2003" name="Genome Res.">
        <title>Comparative genome analysis of Vibrio vulnificus, a marine pathogen.</title>
        <authorList>
            <person name="Chen C.Y."/>
            <person name="Wu K.M."/>
            <person name="Chang Y.C."/>
            <person name="Chang C.H."/>
            <person name="Tsai H.C."/>
            <person name="Liao T.L."/>
            <person name="Liu Y.M."/>
            <person name="Chen H.J."/>
            <person name="Shen A.B."/>
            <person name="Li J.C."/>
            <person name="Su T.L."/>
            <person name="Shao C.P."/>
            <person name="Lee C.T."/>
            <person name="Hor L.I."/>
            <person name="Tsai S.F."/>
        </authorList>
    </citation>
    <scope>NUCLEOTIDE SEQUENCE [LARGE SCALE GENOMIC DNA]</scope>
    <source>
        <strain evidence="10 11">YJ016</strain>
    </source>
</reference>
<evidence type="ECO:0000256" key="1">
    <source>
        <dbReference type="ARBA" id="ARBA00004370"/>
    </source>
</evidence>
<evidence type="ECO:0000256" key="8">
    <source>
        <dbReference type="SAM" id="Phobius"/>
    </source>
</evidence>
<evidence type="ECO:0000256" key="3">
    <source>
        <dbReference type="ARBA" id="ARBA00022670"/>
    </source>
</evidence>
<accession>Q7MMC0</accession>
<name>Q7MMC0_VIBVY</name>
<feature type="domain" description="Peptidase S49" evidence="9">
    <location>
        <begin position="148"/>
        <end position="305"/>
    </location>
</feature>
<evidence type="ECO:0000313" key="11">
    <source>
        <dbReference type="Proteomes" id="UP000002675"/>
    </source>
</evidence>
<dbReference type="PANTHER" id="PTHR33209">
    <property type="entry name" value="PROTEASE 4"/>
    <property type="match status" value="1"/>
</dbReference>
<keyword evidence="6 8" id="KW-0472">Membrane</keyword>
<dbReference type="EMBL" id="BA000037">
    <property type="protein sequence ID" value="BAC93916.1"/>
    <property type="molecule type" value="Genomic_DNA"/>
</dbReference>
<feature type="active site" description="Proton donor/acceptor" evidence="7">
    <location>
        <position position="216"/>
    </location>
</feature>
<evidence type="ECO:0000256" key="5">
    <source>
        <dbReference type="ARBA" id="ARBA00022825"/>
    </source>
</evidence>
<dbReference type="eggNOG" id="COG0616">
    <property type="taxonomic scope" value="Bacteria"/>
</dbReference>
<dbReference type="GO" id="GO:0006465">
    <property type="term" value="P:signal peptide processing"/>
    <property type="evidence" value="ECO:0007669"/>
    <property type="project" value="InterPro"/>
</dbReference>
<comment type="subcellular location">
    <subcellularLocation>
        <location evidence="1">Membrane</location>
    </subcellularLocation>
</comment>
<dbReference type="PIRSF" id="PIRSF001217">
    <property type="entry name" value="Protease_4_SppA"/>
    <property type="match status" value="1"/>
</dbReference>
<dbReference type="InterPro" id="IPR047272">
    <property type="entry name" value="S49_SppA_C"/>
</dbReference>
<protein>
    <submittedName>
        <fullName evidence="10">Protease IV</fullName>
    </submittedName>
</protein>
<dbReference type="CDD" id="cd07018">
    <property type="entry name" value="S49_SppA_67K_type"/>
    <property type="match status" value="1"/>
</dbReference>
<dbReference type="KEGG" id="vvy:VV1152"/>
<evidence type="ECO:0000259" key="9">
    <source>
        <dbReference type="Pfam" id="PF01343"/>
    </source>
</evidence>
<evidence type="ECO:0000256" key="6">
    <source>
        <dbReference type="ARBA" id="ARBA00023136"/>
    </source>
</evidence>
<feature type="active site" description="Nucleophile" evidence="7">
    <location>
        <position position="418"/>
    </location>
</feature>
<feature type="transmembrane region" description="Helical" evidence="8">
    <location>
        <begin position="31"/>
        <end position="55"/>
    </location>
</feature>
<dbReference type="Pfam" id="PF01343">
    <property type="entry name" value="Peptidase_S49"/>
    <property type="match status" value="2"/>
</dbReference>